<evidence type="ECO:0000313" key="7">
    <source>
        <dbReference type="EMBL" id="ORX48898.1"/>
    </source>
</evidence>
<dbReference type="PANTHER" id="PTHR10012:SF5">
    <property type="entry name" value="SERINE_THREONINE-PROTEIN PHOSPHATASE 2A ACTIVATOR 2"/>
    <property type="match status" value="1"/>
</dbReference>
<dbReference type="OrthoDB" id="16120at2759"/>
<dbReference type="SUPFAM" id="SSF140984">
    <property type="entry name" value="PTPA-like"/>
    <property type="match status" value="1"/>
</dbReference>
<keyword evidence="8" id="KW-1185">Reference proteome</keyword>
<dbReference type="Proteomes" id="UP000193719">
    <property type="component" value="Unassembled WGS sequence"/>
</dbReference>
<organism evidence="7 8">
    <name type="scientific">Piromyces finnis</name>
    <dbReference type="NCBI Taxonomy" id="1754191"/>
    <lineage>
        <taxon>Eukaryota</taxon>
        <taxon>Fungi</taxon>
        <taxon>Fungi incertae sedis</taxon>
        <taxon>Chytridiomycota</taxon>
        <taxon>Chytridiomycota incertae sedis</taxon>
        <taxon>Neocallimastigomycetes</taxon>
        <taxon>Neocallimastigales</taxon>
        <taxon>Neocallimastigaceae</taxon>
        <taxon>Piromyces</taxon>
    </lineage>
</organism>
<reference evidence="7 8" key="1">
    <citation type="submission" date="2016-08" db="EMBL/GenBank/DDBJ databases">
        <title>Genomes of anaerobic fungi encode conserved fungal cellulosomes for biomass hydrolysis.</title>
        <authorList>
            <consortium name="DOE Joint Genome Institute"/>
            <person name="Haitjema C.H."/>
            <person name="Gilmore S.P."/>
            <person name="Henske J.K."/>
            <person name="Solomon K.V."/>
            <person name="De Groot R."/>
            <person name="Kuo A."/>
            <person name="Mondo S.J."/>
            <person name="Salamov A.A."/>
            <person name="Labutti K."/>
            <person name="Zhao Z."/>
            <person name="Chiniquy J."/>
            <person name="Barry K."/>
            <person name="Brewer H.M."/>
            <person name="Purvine S.O."/>
            <person name="Wright A.T."/>
            <person name="Boxma B."/>
            <person name="Van Alen T."/>
            <person name="Hackstein J.H."/>
            <person name="Baker S.E."/>
            <person name="Grigoriev I.V."/>
            <person name="O'Malley M.A."/>
        </authorList>
    </citation>
    <scope>NUCLEOTIDE SEQUENCE [LARGE SCALE GENOMIC DNA]</scope>
    <source>
        <strain evidence="8">finn</strain>
    </source>
</reference>
<evidence type="ECO:0000256" key="4">
    <source>
        <dbReference type="ARBA" id="ARBA00023110"/>
    </source>
</evidence>
<dbReference type="STRING" id="1754191.A0A1Y1V7B3"/>
<dbReference type="AlphaFoldDB" id="A0A1Y1V7B3"/>
<dbReference type="FunFam" id="1.20.120.1150:FF:000002">
    <property type="entry name" value="Serine/threonine-protein phosphatase 2A activator"/>
    <property type="match status" value="1"/>
</dbReference>
<evidence type="ECO:0000256" key="2">
    <source>
        <dbReference type="ARBA" id="ARBA00004496"/>
    </source>
</evidence>
<accession>A0A1Y1V7B3</accession>
<dbReference type="Gene3D" id="1.20.120.1150">
    <property type="match status" value="1"/>
</dbReference>
<dbReference type="EC" id="5.2.1.8" evidence="6"/>
<dbReference type="InterPro" id="IPR004327">
    <property type="entry name" value="Phstyr_phstse_ac"/>
</dbReference>
<reference evidence="7 8" key="2">
    <citation type="submission" date="2016-08" db="EMBL/GenBank/DDBJ databases">
        <title>Pervasive Adenine N6-methylation of Active Genes in Fungi.</title>
        <authorList>
            <consortium name="DOE Joint Genome Institute"/>
            <person name="Mondo S.J."/>
            <person name="Dannebaum R.O."/>
            <person name="Kuo R.C."/>
            <person name="Labutti K."/>
            <person name="Haridas S."/>
            <person name="Kuo A."/>
            <person name="Salamov A."/>
            <person name="Ahrendt S.R."/>
            <person name="Lipzen A."/>
            <person name="Sullivan W."/>
            <person name="Andreopoulos W.B."/>
            <person name="Clum A."/>
            <person name="Lindquist E."/>
            <person name="Daum C."/>
            <person name="Ramamoorthy G.K."/>
            <person name="Gryganskyi A."/>
            <person name="Culley D."/>
            <person name="Magnuson J.K."/>
            <person name="James T.Y."/>
            <person name="O'Malley M.A."/>
            <person name="Stajich J.E."/>
            <person name="Spatafora J.W."/>
            <person name="Visel A."/>
            <person name="Grigoriev I.V."/>
        </authorList>
    </citation>
    <scope>NUCLEOTIDE SEQUENCE [LARGE SCALE GENOMIC DNA]</scope>
    <source>
        <strain evidence="8">finn</strain>
    </source>
</reference>
<dbReference type="PANTHER" id="PTHR10012">
    <property type="entry name" value="SERINE/THREONINE-PROTEIN PHOSPHATASE 2A REGULATORY SUBUNIT B"/>
    <property type="match status" value="1"/>
</dbReference>
<dbReference type="GO" id="GO:0000159">
    <property type="term" value="C:protein phosphatase type 2A complex"/>
    <property type="evidence" value="ECO:0007669"/>
    <property type="project" value="EnsemblFungi"/>
</dbReference>
<evidence type="ECO:0000256" key="3">
    <source>
        <dbReference type="ARBA" id="ARBA00022490"/>
    </source>
</evidence>
<comment type="catalytic activity">
    <reaction evidence="1 6">
        <text>[protein]-peptidylproline (omega=180) = [protein]-peptidylproline (omega=0)</text>
        <dbReference type="Rhea" id="RHEA:16237"/>
        <dbReference type="Rhea" id="RHEA-COMP:10747"/>
        <dbReference type="Rhea" id="RHEA-COMP:10748"/>
        <dbReference type="ChEBI" id="CHEBI:83833"/>
        <dbReference type="ChEBI" id="CHEBI:83834"/>
        <dbReference type="EC" id="5.2.1.8"/>
    </reaction>
</comment>
<protein>
    <recommendedName>
        <fullName evidence="6">Serine/threonine-protein phosphatase 2A activator</fullName>
        <ecNumber evidence="6">5.2.1.8</ecNumber>
    </recommendedName>
    <alternativeName>
        <fullName evidence="6">Phosphotyrosyl phosphatase activator</fullName>
    </alternativeName>
</protein>
<dbReference type="GO" id="GO:0007052">
    <property type="term" value="P:mitotic spindle organization"/>
    <property type="evidence" value="ECO:0007669"/>
    <property type="project" value="EnsemblFungi"/>
</dbReference>
<gene>
    <name evidence="7" type="ORF">BCR36DRAFT_353930</name>
</gene>
<evidence type="ECO:0000313" key="8">
    <source>
        <dbReference type="Proteomes" id="UP000193719"/>
    </source>
</evidence>
<comment type="similarity">
    <text evidence="6">Belongs to the PTPA-type PPIase family.</text>
</comment>
<dbReference type="GO" id="GO:0005634">
    <property type="term" value="C:nucleus"/>
    <property type="evidence" value="ECO:0007669"/>
    <property type="project" value="TreeGrafter"/>
</dbReference>
<evidence type="ECO:0000256" key="6">
    <source>
        <dbReference type="RuleBase" id="RU361210"/>
    </source>
</evidence>
<dbReference type="GO" id="GO:0005737">
    <property type="term" value="C:cytoplasm"/>
    <property type="evidence" value="ECO:0007669"/>
    <property type="project" value="UniProtKB-SubCell"/>
</dbReference>
<comment type="subcellular location">
    <subcellularLocation>
        <location evidence="2 6">Cytoplasm</location>
    </subcellularLocation>
</comment>
<comment type="function">
    <text evidence="6">PPIases accelerate the folding of proteins. It catalyzes the cis-trans isomerization of proline imidic peptide bonds in oligopeptides.</text>
</comment>
<evidence type="ECO:0000256" key="1">
    <source>
        <dbReference type="ARBA" id="ARBA00000971"/>
    </source>
</evidence>
<dbReference type="CDD" id="cd04087">
    <property type="entry name" value="PTPA"/>
    <property type="match status" value="1"/>
</dbReference>
<name>A0A1Y1V7B3_9FUNG</name>
<evidence type="ECO:0000256" key="5">
    <source>
        <dbReference type="ARBA" id="ARBA00023235"/>
    </source>
</evidence>
<dbReference type="Pfam" id="PF03095">
    <property type="entry name" value="PTPA"/>
    <property type="match status" value="1"/>
</dbReference>
<dbReference type="InterPro" id="IPR043170">
    <property type="entry name" value="PTPA_C_lid"/>
</dbReference>
<proteinExistence type="inferred from homology"/>
<keyword evidence="5 6" id="KW-0413">Isomerase</keyword>
<dbReference type="GO" id="GO:0008160">
    <property type="term" value="F:protein tyrosine phosphatase activator activity"/>
    <property type="evidence" value="ECO:0007669"/>
    <property type="project" value="TreeGrafter"/>
</dbReference>
<dbReference type="InterPro" id="IPR037218">
    <property type="entry name" value="PTPA_sf"/>
</dbReference>
<dbReference type="GO" id="GO:0003755">
    <property type="term" value="F:peptidyl-prolyl cis-trans isomerase activity"/>
    <property type="evidence" value="ECO:0007669"/>
    <property type="project" value="UniProtKB-KW"/>
</dbReference>
<sequence length="412" mass="47767">MNGEYFNPSNPPIELSGGRFITDIFPSSLKAQKEQTREENVISINEILTHHDTQIDDDSDTGFIIPRKQILTKEDLEKFQKSRAYEDYMNFILDLNMAVRNVTSRADCYTSEIVLKLVDLLNELKEWINEFPPDTTIKTRYGNPSFQKWYDKLNDNAAEMLEDIIEPKEAIPELATYLIHSFGDRKRIDYGTGHETTFMAFLFCIDKLNLFTKEDYTAIVTKVFLTYMSVMRKLQYTYWLEPAGSHGVWGLDDYHFMPFLFGSSQLHDHKYLRPKSIRNEEIVEEFSKDYMYLDCIRFICSIKTASLRWHSPMLDDISGVKKWMKVNSGMIKMYKAEVLGKLPIMQHFLFGSLIRFHGTHGALPEEHDHSHVYAMGQEAPCCCGIHIPSPFGAAADDKNNQHSHLPRPIPFD</sequence>
<dbReference type="GO" id="GO:0006970">
    <property type="term" value="P:response to osmotic stress"/>
    <property type="evidence" value="ECO:0007669"/>
    <property type="project" value="EnsemblFungi"/>
</dbReference>
<keyword evidence="3 6" id="KW-0963">Cytoplasm</keyword>
<comment type="caution">
    <text evidence="7">The sequence shown here is derived from an EMBL/GenBank/DDBJ whole genome shotgun (WGS) entry which is preliminary data.</text>
</comment>
<dbReference type="EMBL" id="MCFH01000025">
    <property type="protein sequence ID" value="ORX48898.1"/>
    <property type="molecule type" value="Genomic_DNA"/>
</dbReference>
<keyword evidence="4 6" id="KW-0697">Rotamase</keyword>